<dbReference type="SMART" id="SM00248">
    <property type="entry name" value="ANK"/>
    <property type="match status" value="2"/>
</dbReference>
<accession>A0AAD9UBM6</accession>
<keyword evidence="4" id="KW-1185">Reference proteome</keyword>
<proteinExistence type="predicted"/>
<sequence>MDLRFNKAACDGDVKALQELLQEDPLILFKASLSAKETTFNGETLLHLVVKNNNRYEVVISLLSLLDEMVLTNEIINYVDKDGNTILHLTAARKQQQVIIFLLSRAKVNVDAVNASAHTAADISTSMCSSESDNNLDINGVHDDDHQRQINLITPRNEAQVMTKMLARETVNEDEIADDHKQTIILIDSDNNQNQVRLFDGTDDEFRCSAVLCSRFGGIDDEFQCGEMFRGHKCIFTTISIIQM</sequence>
<dbReference type="AlphaFoldDB" id="A0AAD9UBM6"/>
<protein>
    <submittedName>
        <fullName evidence="3">Uncharacterized protein</fullName>
    </submittedName>
</protein>
<evidence type="ECO:0000313" key="3">
    <source>
        <dbReference type="EMBL" id="KAK2651219.1"/>
    </source>
</evidence>
<reference evidence="3" key="1">
    <citation type="journal article" date="2023" name="Plant J.">
        <title>Genome sequences and population genomics provide insights into the demographic history, inbreeding, and mutation load of two 'living fossil' tree species of Dipteronia.</title>
        <authorList>
            <person name="Feng Y."/>
            <person name="Comes H.P."/>
            <person name="Chen J."/>
            <person name="Zhu S."/>
            <person name="Lu R."/>
            <person name="Zhang X."/>
            <person name="Li P."/>
            <person name="Qiu J."/>
            <person name="Olsen K.M."/>
            <person name="Qiu Y."/>
        </authorList>
    </citation>
    <scope>NUCLEOTIDE SEQUENCE</scope>
    <source>
        <strain evidence="3">KIB01</strain>
    </source>
</reference>
<dbReference type="Proteomes" id="UP001280121">
    <property type="component" value="Unassembled WGS sequence"/>
</dbReference>
<dbReference type="SUPFAM" id="SSF48403">
    <property type="entry name" value="Ankyrin repeat"/>
    <property type="match status" value="1"/>
</dbReference>
<dbReference type="InterPro" id="IPR036770">
    <property type="entry name" value="Ankyrin_rpt-contain_sf"/>
</dbReference>
<dbReference type="EMBL" id="JANJYI010000005">
    <property type="protein sequence ID" value="KAK2651219.1"/>
    <property type="molecule type" value="Genomic_DNA"/>
</dbReference>
<name>A0AAD9UBM6_9ROSI</name>
<dbReference type="InterPro" id="IPR002110">
    <property type="entry name" value="Ankyrin_rpt"/>
</dbReference>
<keyword evidence="1" id="KW-0677">Repeat</keyword>
<dbReference type="PANTHER" id="PTHR24186">
    <property type="entry name" value="PROTEIN PHOSPHATASE 1 REGULATORY SUBUNIT"/>
    <property type="match status" value="1"/>
</dbReference>
<keyword evidence="2" id="KW-0040">ANK repeat</keyword>
<dbReference type="Pfam" id="PF12796">
    <property type="entry name" value="Ank_2"/>
    <property type="match status" value="1"/>
</dbReference>
<comment type="caution">
    <text evidence="3">The sequence shown here is derived from an EMBL/GenBank/DDBJ whole genome shotgun (WGS) entry which is preliminary data.</text>
</comment>
<evidence type="ECO:0000313" key="4">
    <source>
        <dbReference type="Proteomes" id="UP001280121"/>
    </source>
</evidence>
<gene>
    <name evidence="3" type="ORF">Ddye_018708</name>
</gene>
<dbReference type="PANTHER" id="PTHR24186:SF38">
    <property type="entry name" value="ANKYRIN REPEAT FAMILY PROTEIN"/>
    <property type="match status" value="1"/>
</dbReference>
<dbReference type="Gene3D" id="1.25.40.20">
    <property type="entry name" value="Ankyrin repeat-containing domain"/>
    <property type="match status" value="1"/>
</dbReference>
<evidence type="ECO:0000256" key="2">
    <source>
        <dbReference type="ARBA" id="ARBA00023043"/>
    </source>
</evidence>
<dbReference type="GO" id="GO:0005886">
    <property type="term" value="C:plasma membrane"/>
    <property type="evidence" value="ECO:0007669"/>
    <property type="project" value="TreeGrafter"/>
</dbReference>
<evidence type="ECO:0000256" key="1">
    <source>
        <dbReference type="ARBA" id="ARBA00022737"/>
    </source>
</evidence>
<organism evidence="3 4">
    <name type="scientific">Dipteronia dyeriana</name>
    <dbReference type="NCBI Taxonomy" id="168575"/>
    <lineage>
        <taxon>Eukaryota</taxon>
        <taxon>Viridiplantae</taxon>
        <taxon>Streptophyta</taxon>
        <taxon>Embryophyta</taxon>
        <taxon>Tracheophyta</taxon>
        <taxon>Spermatophyta</taxon>
        <taxon>Magnoliopsida</taxon>
        <taxon>eudicotyledons</taxon>
        <taxon>Gunneridae</taxon>
        <taxon>Pentapetalae</taxon>
        <taxon>rosids</taxon>
        <taxon>malvids</taxon>
        <taxon>Sapindales</taxon>
        <taxon>Sapindaceae</taxon>
        <taxon>Hippocastanoideae</taxon>
        <taxon>Acereae</taxon>
        <taxon>Dipteronia</taxon>
    </lineage>
</organism>